<evidence type="ECO:0000256" key="1">
    <source>
        <dbReference type="SAM" id="Phobius"/>
    </source>
</evidence>
<sequence length="149" mass="16723">MACKAWPCLGHSRSGRPPVLPLSYASVGGGFLSLCFFLCLLRVCLFFELADTHRPWHQRCNKLLPCPTGCDVAMPFSSSQLLLWEKVTKRLGADRGSGQTKKKSITSSSPPDAFSLALLTSRQPFRPYLATYPTPCTRNRWRLQYHGYP</sequence>
<gene>
    <name evidence="2" type="ORF">H103_04203</name>
</gene>
<name>A0A022W3U3_TRIRU</name>
<dbReference type="Proteomes" id="UP000023758">
    <property type="component" value="Unassembled WGS sequence"/>
</dbReference>
<keyword evidence="1" id="KW-1133">Transmembrane helix</keyword>
<dbReference type="HOGENOM" id="CLU_1751014_0_0_1"/>
<proteinExistence type="predicted"/>
<feature type="transmembrane region" description="Helical" evidence="1">
    <location>
        <begin position="22"/>
        <end position="49"/>
    </location>
</feature>
<keyword evidence="1" id="KW-0812">Transmembrane</keyword>
<organism evidence="2">
    <name type="scientific">Trichophyton rubrum CBS 288.86</name>
    <dbReference type="NCBI Taxonomy" id="1215330"/>
    <lineage>
        <taxon>Eukaryota</taxon>
        <taxon>Fungi</taxon>
        <taxon>Dikarya</taxon>
        <taxon>Ascomycota</taxon>
        <taxon>Pezizomycotina</taxon>
        <taxon>Eurotiomycetes</taxon>
        <taxon>Eurotiomycetidae</taxon>
        <taxon>Onygenales</taxon>
        <taxon>Arthrodermataceae</taxon>
        <taxon>Trichophyton</taxon>
    </lineage>
</organism>
<protein>
    <submittedName>
        <fullName evidence="2">Uncharacterized protein</fullName>
    </submittedName>
</protein>
<evidence type="ECO:0000313" key="2">
    <source>
        <dbReference type="EMBL" id="EZF52743.1"/>
    </source>
</evidence>
<reference evidence="2" key="1">
    <citation type="submission" date="2014-02" db="EMBL/GenBank/DDBJ databases">
        <title>The Genome Sequence of Trichophyton rubrum (morphotype fischeri) CBS 288.86.</title>
        <authorList>
            <consortium name="The Broad Institute Genomics Platform"/>
            <person name="Cuomo C.A."/>
            <person name="White T.C."/>
            <person name="Graser Y."/>
            <person name="Martinez-Rossi N."/>
            <person name="Heitman J."/>
            <person name="Young S.K."/>
            <person name="Zeng Q."/>
            <person name="Gargeya S."/>
            <person name="Abouelleil A."/>
            <person name="Alvarado L."/>
            <person name="Chapman S.B."/>
            <person name="Gainer-Dewar J."/>
            <person name="Goldberg J."/>
            <person name="Griggs A."/>
            <person name="Gujja S."/>
            <person name="Hansen M."/>
            <person name="Howarth C."/>
            <person name="Imamovic A."/>
            <person name="Larimer J."/>
            <person name="Martinez D."/>
            <person name="Murphy C."/>
            <person name="Pearson M.D."/>
            <person name="Persinoti G."/>
            <person name="Poon T."/>
            <person name="Priest M."/>
            <person name="Roberts A.D."/>
            <person name="Saif S."/>
            <person name="Shea T.D."/>
            <person name="Sykes S.N."/>
            <person name="Wortman J."/>
            <person name="Nusbaum C."/>
            <person name="Birren B."/>
        </authorList>
    </citation>
    <scope>NUCLEOTIDE SEQUENCE [LARGE SCALE GENOMIC DNA]</scope>
    <source>
        <strain evidence="2">CBS 288.86</strain>
    </source>
</reference>
<accession>A0A022W3U3</accession>
<dbReference type="EMBL" id="KK207842">
    <property type="protein sequence ID" value="EZF52743.1"/>
    <property type="molecule type" value="Genomic_DNA"/>
</dbReference>
<keyword evidence="1" id="KW-0472">Membrane</keyword>
<dbReference type="AlphaFoldDB" id="A0A022W3U3"/>